<dbReference type="InterPro" id="IPR013099">
    <property type="entry name" value="K_chnl_dom"/>
</dbReference>
<accession>A0A0A0ICJ7</accession>
<feature type="domain" description="Potassium channel" evidence="2">
    <location>
        <begin position="122"/>
        <end position="208"/>
    </location>
</feature>
<evidence type="ECO:0000313" key="4">
    <source>
        <dbReference type="Proteomes" id="UP000030014"/>
    </source>
</evidence>
<evidence type="ECO:0000259" key="2">
    <source>
        <dbReference type="Pfam" id="PF07885"/>
    </source>
</evidence>
<feature type="transmembrane region" description="Helical" evidence="1">
    <location>
        <begin position="65"/>
        <end position="87"/>
    </location>
</feature>
<dbReference type="AlphaFoldDB" id="A0A0A0ICJ7"/>
<organism evidence="3 4">
    <name type="scientific">Clostridium botulinum C/D str. DC5</name>
    <dbReference type="NCBI Taxonomy" id="1443128"/>
    <lineage>
        <taxon>Bacteria</taxon>
        <taxon>Bacillati</taxon>
        <taxon>Bacillota</taxon>
        <taxon>Clostridia</taxon>
        <taxon>Eubacteriales</taxon>
        <taxon>Clostridiaceae</taxon>
        <taxon>Clostridium</taxon>
    </lineage>
</organism>
<evidence type="ECO:0000256" key="1">
    <source>
        <dbReference type="SAM" id="Phobius"/>
    </source>
</evidence>
<keyword evidence="1" id="KW-0812">Transmembrane</keyword>
<dbReference type="EMBL" id="JDRY01000038">
    <property type="protein sequence ID" value="KGM99174.1"/>
    <property type="molecule type" value="Genomic_DNA"/>
</dbReference>
<dbReference type="RefSeq" id="WP_039257344.1">
    <property type="nucleotide sequence ID" value="NZ_JDRY01000038.1"/>
</dbReference>
<evidence type="ECO:0000313" key="3">
    <source>
        <dbReference type="EMBL" id="KGM99174.1"/>
    </source>
</evidence>
<proteinExistence type="predicted"/>
<name>A0A0A0ICJ7_CLOBO</name>
<dbReference type="Gene3D" id="1.10.287.70">
    <property type="match status" value="1"/>
</dbReference>
<protein>
    <submittedName>
        <fullName evidence="3">Ion channel family protein</fullName>
    </submittedName>
</protein>
<feature type="transmembrane region" description="Helical" evidence="1">
    <location>
        <begin position="182"/>
        <end position="211"/>
    </location>
</feature>
<feature type="transmembrane region" description="Helical" evidence="1">
    <location>
        <begin position="29"/>
        <end position="53"/>
    </location>
</feature>
<feature type="transmembrane region" description="Helical" evidence="1">
    <location>
        <begin position="6"/>
        <end position="22"/>
    </location>
</feature>
<sequence length="222" mass="25864">MILSIIIYVLICVICIIIIHKQKNTFEKFLINFLFLMIGTITALYGLYISITIRNNKPLYLRKPIVFSLLFISLLLVLMLYNMYFIWKDINSFNNKTSSIKKYIYNNRFAFFLIIIIFSISLVISAYGFIYYIMNNLPTDIALDLKGNFMDDGRKKTFGECIYFSAVTFFTVGFGDMIPRGVFFLGIILLEMITSYLLTIISIPIFLSILIDGLRIDKREKK</sequence>
<reference evidence="3 4" key="1">
    <citation type="submission" date="2014-01" db="EMBL/GenBank/DDBJ databases">
        <title>Plasmidome dynamics in the species complex Clostridium novyi sensu lato converts strains of independent lineages into distinctly different pathogens.</title>
        <authorList>
            <person name="Skarin H."/>
            <person name="Segerman B."/>
        </authorList>
    </citation>
    <scope>NUCLEOTIDE SEQUENCE [LARGE SCALE GENOMIC DNA]</scope>
    <source>
        <strain evidence="3 4">DC5</strain>
    </source>
</reference>
<dbReference type="SUPFAM" id="SSF81324">
    <property type="entry name" value="Voltage-gated potassium channels"/>
    <property type="match status" value="1"/>
</dbReference>
<comment type="caution">
    <text evidence="3">The sequence shown here is derived from an EMBL/GenBank/DDBJ whole genome shotgun (WGS) entry which is preliminary data.</text>
</comment>
<dbReference type="Proteomes" id="UP000030014">
    <property type="component" value="Unassembled WGS sequence"/>
</dbReference>
<keyword evidence="1" id="KW-1133">Transmembrane helix</keyword>
<gene>
    <name evidence="3" type="ORF">Z955_08630</name>
</gene>
<keyword evidence="1" id="KW-0472">Membrane</keyword>
<dbReference type="Pfam" id="PF07885">
    <property type="entry name" value="Ion_trans_2"/>
    <property type="match status" value="1"/>
</dbReference>
<feature type="transmembrane region" description="Helical" evidence="1">
    <location>
        <begin position="108"/>
        <end position="134"/>
    </location>
</feature>